<dbReference type="SUPFAM" id="SSF52047">
    <property type="entry name" value="RNI-like"/>
    <property type="match status" value="1"/>
</dbReference>
<evidence type="ECO:0000313" key="2">
    <source>
        <dbReference type="EMBL" id="KAF7120616.1"/>
    </source>
</evidence>
<dbReference type="SMART" id="SM00367">
    <property type="entry name" value="LRR_CC"/>
    <property type="match status" value="5"/>
</dbReference>
<dbReference type="PANTHER" id="PTHR13318">
    <property type="entry name" value="PARTNER OF PAIRED, ISOFORM B-RELATED"/>
    <property type="match status" value="1"/>
</dbReference>
<organism evidence="2 3">
    <name type="scientific">Rhododendron simsii</name>
    <name type="common">Sims's rhododendron</name>
    <dbReference type="NCBI Taxonomy" id="118357"/>
    <lineage>
        <taxon>Eukaryota</taxon>
        <taxon>Viridiplantae</taxon>
        <taxon>Streptophyta</taxon>
        <taxon>Embryophyta</taxon>
        <taxon>Tracheophyta</taxon>
        <taxon>Spermatophyta</taxon>
        <taxon>Magnoliopsida</taxon>
        <taxon>eudicotyledons</taxon>
        <taxon>Gunneridae</taxon>
        <taxon>Pentapetalae</taxon>
        <taxon>asterids</taxon>
        <taxon>Ericales</taxon>
        <taxon>Ericaceae</taxon>
        <taxon>Ericoideae</taxon>
        <taxon>Rhodoreae</taxon>
        <taxon>Rhododendron</taxon>
    </lineage>
</organism>
<dbReference type="Proteomes" id="UP000626092">
    <property type="component" value="Unassembled WGS sequence"/>
</dbReference>
<dbReference type="GO" id="GO:0031146">
    <property type="term" value="P:SCF-dependent proteasomal ubiquitin-dependent protein catabolic process"/>
    <property type="evidence" value="ECO:0007669"/>
    <property type="project" value="TreeGrafter"/>
</dbReference>
<feature type="domain" description="F-box/LRR-repeat protein 15-like leucin rich repeat" evidence="1">
    <location>
        <begin position="90"/>
        <end position="259"/>
    </location>
</feature>
<dbReference type="Gene3D" id="3.80.10.10">
    <property type="entry name" value="Ribonuclease Inhibitor"/>
    <property type="match status" value="2"/>
</dbReference>
<comment type="caution">
    <text evidence="2">The sequence shown here is derived from an EMBL/GenBank/DDBJ whole genome shotgun (WGS) entry which is preliminary data.</text>
</comment>
<dbReference type="EMBL" id="WJXA01000013">
    <property type="protein sequence ID" value="KAF7120616.1"/>
    <property type="molecule type" value="Genomic_DNA"/>
</dbReference>
<dbReference type="InterPro" id="IPR032675">
    <property type="entry name" value="LRR_dom_sf"/>
</dbReference>
<dbReference type="Pfam" id="PF25372">
    <property type="entry name" value="DUF7885"/>
    <property type="match status" value="1"/>
</dbReference>
<accession>A0A834G310</accession>
<dbReference type="AlphaFoldDB" id="A0A834G310"/>
<reference evidence="2" key="1">
    <citation type="submission" date="2019-11" db="EMBL/GenBank/DDBJ databases">
        <authorList>
            <person name="Liu Y."/>
            <person name="Hou J."/>
            <person name="Li T.-Q."/>
            <person name="Guan C.-H."/>
            <person name="Wu X."/>
            <person name="Wu H.-Z."/>
            <person name="Ling F."/>
            <person name="Zhang R."/>
            <person name="Shi X.-G."/>
            <person name="Ren J.-P."/>
            <person name="Chen E.-F."/>
            <person name="Sun J.-M."/>
        </authorList>
    </citation>
    <scope>NUCLEOTIDE SEQUENCE</scope>
    <source>
        <strain evidence="2">Adult_tree_wgs_1</strain>
        <tissue evidence="2">Leaves</tissue>
    </source>
</reference>
<dbReference type="OrthoDB" id="550575at2759"/>
<sequence length="335" mass="37425">MPKFESGSRIGPTSVMHLPDDCLYFIFQRLHCKLDRDLPSVASNPEFQSLLNRFPQLQSFSLSKYKFTSNSLLSQLQPYGSKLHALNLSHCYKLTDYGLYLVAIGCPSLTDISLCLCNVTDVGFRALSKSCLALKDVKLLRWRLISDHGIREFSQNCKQLRFVCVSMCQGVTDVGFKGCSKTLTCLDATALVGIVWELLGPLDFHMCKSVNDETIVAVSKGCPLLQEWSLISCHEVKLSGWESIGSNCCNLKRLLVNGCPMEVFKKSRSDVEIKEEDPFSIAPAWVFDDELPYLNSRMELMSEHVNGSSLLIPFGVGQSHFLPRLLASSHSDGKH</sequence>
<dbReference type="InterPro" id="IPR006553">
    <property type="entry name" value="Leu-rich_rpt_Cys-con_subtyp"/>
</dbReference>
<dbReference type="InterPro" id="IPR057207">
    <property type="entry name" value="FBXL15_LRR"/>
</dbReference>
<evidence type="ECO:0000313" key="3">
    <source>
        <dbReference type="Proteomes" id="UP000626092"/>
    </source>
</evidence>
<dbReference type="GO" id="GO:0019005">
    <property type="term" value="C:SCF ubiquitin ligase complex"/>
    <property type="evidence" value="ECO:0007669"/>
    <property type="project" value="TreeGrafter"/>
</dbReference>
<keyword evidence="3" id="KW-1185">Reference proteome</keyword>
<protein>
    <recommendedName>
        <fullName evidence="1">F-box/LRR-repeat protein 15-like leucin rich repeat domain-containing protein</fullName>
    </recommendedName>
</protein>
<evidence type="ECO:0000259" key="1">
    <source>
        <dbReference type="Pfam" id="PF25372"/>
    </source>
</evidence>
<gene>
    <name evidence="2" type="ORF">RHSIM_Rhsim13G0055600</name>
</gene>
<name>A0A834G310_RHOSS</name>
<proteinExistence type="predicted"/>